<organism evidence="2 3">
    <name type="scientific">Riemerella anatipestifer</name>
    <name type="common">Moraxella anatipestifer</name>
    <dbReference type="NCBI Taxonomy" id="34085"/>
    <lineage>
        <taxon>Bacteria</taxon>
        <taxon>Pseudomonadati</taxon>
        <taxon>Bacteroidota</taxon>
        <taxon>Flavobacteriia</taxon>
        <taxon>Flavobacteriales</taxon>
        <taxon>Weeksellaceae</taxon>
        <taxon>Riemerella</taxon>
    </lineage>
</organism>
<feature type="transmembrane region" description="Helical" evidence="1">
    <location>
        <begin position="181"/>
        <end position="203"/>
    </location>
</feature>
<name>A0A1S7DR56_RIEAN</name>
<evidence type="ECO:0008006" key="4">
    <source>
        <dbReference type="Google" id="ProtNLM"/>
    </source>
</evidence>
<sequence>MYNFGYFNEDNFSHLYHTLYGMLAFVSLLFVLKVDLKRRHIPIKLMKYISITLIVVFSIIVGFRTVEVGTDTGIYYYQWIADIPYESITEIVFYFLMKFIKSFDLSFSVFLIIVSSLYYFFTFKAFENLSKKYDTSIILLLLSFISLFFSNSMAINIIRQGLSMSILLYAYSLFINKDRKYWIFTLIGFLTHSTSIISILIFIGINKFARKVSIYYFIFLFFIGILLSFLNFGLLDVAPFIIDILGADSRRTTYITNGSSDYVVGFKPQFVVFNTIFLLFFLKARKKLLNHKWGENYQVLLKYFLLTSFLFFMAFQLPYSDRWGIFSWISIPVLMLPYFSRGISVVRFKTPIVLFFIFIYIFFAIYNSSK</sequence>
<proteinExistence type="predicted"/>
<keyword evidence="1" id="KW-0472">Membrane</keyword>
<dbReference type="RefSeq" id="WP_064964821.1">
    <property type="nucleotide sequence ID" value="NZ_JAVKXS010000002.1"/>
</dbReference>
<reference evidence="2 3" key="1">
    <citation type="submission" date="2015-06" db="EMBL/GenBank/DDBJ databases">
        <title>R. anatipestifer strain HXb2 is the most virulent strain so far, and the genome sequence would help us uncover the pathogenesis.</title>
        <authorList>
            <person name="Hu Q."/>
            <person name="Qi J."/>
            <person name="Bo H."/>
            <person name="Liu G."/>
            <person name="Tao M."/>
            <person name="Ding Y."/>
            <person name="Xue Y."/>
        </authorList>
    </citation>
    <scope>NUCLEOTIDE SEQUENCE [LARGE SCALE GENOMIC DNA]</scope>
    <source>
        <strain evidence="2 3">HXb2</strain>
    </source>
</reference>
<feature type="transmembrane region" description="Helical" evidence="1">
    <location>
        <begin position="325"/>
        <end position="340"/>
    </location>
</feature>
<dbReference type="Pfam" id="PF14897">
    <property type="entry name" value="EpsG"/>
    <property type="match status" value="1"/>
</dbReference>
<accession>A0A1S7DR56</accession>
<evidence type="ECO:0000313" key="2">
    <source>
        <dbReference type="EMBL" id="AQY21604.1"/>
    </source>
</evidence>
<dbReference type="InterPro" id="IPR049458">
    <property type="entry name" value="EpsG-like"/>
</dbReference>
<dbReference type="Proteomes" id="UP000189883">
    <property type="component" value="Chromosome"/>
</dbReference>
<feature type="transmembrane region" description="Helical" evidence="1">
    <location>
        <begin position="262"/>
        <end position="282"/>
    </location>
</feature>
<gene>
    <name evidence="2" type="ORF">AB406_0646</name>
</gene>
<dbReference type="AlphaFoldDB" id="A0A1S7DR56"/>
<dbReference type="EMBL" id="CP011859">
    <property type="protein sequence ID" value="AQY21604.1"/>
    <property type="molecule type" value="Genomic_DNA"/>
</dbReference>
<feature type="transmembrane region" description="Helical" evidence="1">
    <location>
        <begin position="103"/>
        <end position="121"/>
    </location>
</feature>
<keyword evidence="1" id="KW-0812">Transmembrane</keyword>
<feature type="transmembrane region" description="Helical" evidence="1">
    <location>
        <begin position="15"/>
        <end position="33"/>
    </location>
</feature>
<evidence type="ECO:0000313" key="3">
    <source>
        <dbReference type="Proteomes" id="UP000189883"/>
    </source>
</evidence>
<feature type="transmembrane region" description="Helical" evidence="1">
    <location>
        <begin position="133"/>
        <end position="150"/>
    </location>
</feature>
<feature type="transmembrane region" description="Helical" evidence="1">
    <location>
        <begin position="45"/>
        <end position="63"/>
    </location>
</feature>
<feature type="transmembrane region" description="Helical" evidence="1">
    <location>
        <begin position="303"/>
        <end position="319"/>
    </location>
</feature>
<evidence type="ECO:0000256" key="1">
    <source>
        <dbReference type="SAM" id="Phobius"/>
    </source>
</evidence>
<protein>
    <recommendedName>
        <fullName evidence="4">EpsG family protein</fullName>
    </recommendedName>
</protein>
<feature type="transmembrane region" description="Helical" evidence="1">
    <location>
        <begin position="352"/>
        <end position="369"/>
    </location>
</feature>
<feature type="transmembrane region" description="Helical" evidence="1">
    <location>
        <begin position="215"/>
        <end position="242"/>
    </location>
</feature>
<keyword evidence="1" id="KW-1133">Transmembrane helix</keyword>